<dbReference type="Proteomes" id="UP000324065">
    <property type="component" value="Unassembled WGS sequence"/>
</dbReference>
<accession>A0A5M6I994</accession>
<feature type="transmembrane region" description="Helical" evidence="2">
    <location>
        <begin position="25"/>
        <end position="47"/>
    </location>
</feature>
<reference evidence="3 4" key="1">
    <citation type="submission" date="2019-09" db="EMBL/GenBank/DDBJ databases">
        <title>Genome sequence of Roseospira marina, one of the more divergent members of the non-sulfur purple photosynthetic bacterial family, the Rhodospirillaceae.</title>
        <authorList>
            <person name="Meyer T."/>
            <person name="Kyndt J."/>
        </authorList>
    </citation>
    <scope>NUCLEOTIDE SEQUENCE [LARGE SCALE GENOMIC DNA]</scope>
    <source>
        <strain evidence="3 4">DSM 15113</strain>
    </source>
</reference>
<evidence type="ECO:0008006" key="5">
    <source>
        <dbReference type="Google" id="ProtNLM"/>
    </source>
</evidence>
<gene>
    <name evidence="3" type="ORF">F1188_16585</name>
</gene>
<keyword evidence="2" id="KW-0812">Transmembrane</keyword>
<proteinExistence type="predicted"/>
<keyword evidence="2" id="KW-0472">Membrane</keyword>
<evidence type="ECO:0000313" key="3">
    <source>
        <dbReference type="EMBL" id="KAA5604309.1"/>
    </source>
</evidence>
<protein>
    <recommendedName>
        <fullName evidence="5">Tetratricopeptide repeat protein</fullName>
    </recommendedName>
</protein>
<dbReference type="RefSeq" id="WP_150063566.1">
    <property type="nucleotide sequence ID" value="NZ_JACHII010000018.1"/>
</dbReference>
<evidence type="ECO:0000256" key="1">
    <source>
        <dbReference type="SAM" id="MobiDB-lite"/>
    </source>
</evidence>
<name>A0A5M6I994_9PROT</name>
<feature type="region of interest" description="Disordered" evidence="1">
    <location>
        <begin position="118"/>
        <end position="139"/>
    </location>
</feature>
<feature type="compositionally biased region" description="Basic and acidic residues" evidence="1">
    <location>
        <begin position="128"/>
        <end position="139"/>
    </location>
</feature>
<dbReference type="OrthoDB" id="9873875at2"/>
<keyword evidence="2" id="KW-1133">Transmembrane helix</keyword>
<comment type="caution">
    <text evidence="3">The sequence shown here is derived from an EMBL/GenBank/DDBJ whole genome shotgun (WGS) entry which is preliminary data.</text>
</comment>
<evidence type="ECO:0000256" key="2">
    <source>
        <dbReference type="SAM" id="Phobius"/>
    </source>
</evidence>
<dbReference type="AlphaFoldDB" id="A0A5M6I994"/>
<organism evidence="3 4">
    <name type="scientific">Roseospira marina</name>
    <dbReference type="NCBI Taxonomy" id="140057"/>
    <lineage>
        <taxon>Bacteria</taxon>
        <taxon>Pseudomonadati</taxon>
        <taxon>Pseudomonadota</taxon>
        <taxon>Alphaproteobacteria</taxon>
        <taxon>Rhodospirillales</taxon>
        <taxon>Rhodospirillaceae</taxon>
        <taxon>Roseospira</taxon>
    </lineage>
</organism>
<evidence type="ECO:0000313" key="4">
    <source>
        <dbReference type="Proteomes" id="UP000324065"/>
    </source>
</evidence>
<keyword evidence="4" id="KW-1185">Reference proteome</keyword>
<sequence>MASTTQAEARARRAGGRSFGRRDVIIARTVALVGLVLLVIGGVRLSAELPRIPALQFVTTAADRIQADDPALRAAARETALTLFDAIPPAARTNDVLRRYAGLRLMIAKDVAAGGRLGDAGAEAGPDEAGREGPGREEAARAADLARQALLHDPVDPLAWIYLAHATSLEQGGAHGGTGTTEPSAAGRAFRYLDASYDLAPVEPELAAYRMRLALDLYERWSGRTLTKMGRDLRALLRMDGRDPAVQAFRDGLTRDPGLLRLSRILTQRDPALRARWRALMGPGREGG</sequence>
<dbReference type="EMBL" id="VWPJ01000019">
    <property type="protein sequence ID" value="KAA5604309.1"/>
    <property type="molecule type" value="Genomic_DNA"/>
</dbReference>